<comment type="subcellular location">
    <subcellularLocation>
        <location evidence="1">Cell membrane</location>
        <topology evidence="1">Multi-pass membrane protein</topology>
    </subcellularLocation>
</comment>
<feature type="region of interest" description="Disordered" evidence="7">
    <location>
        <begin position="486"/>
        <end position="507"/>
    </location>
</feature>
<comment type="caution">
    <text evidence="12">The sequence shown here is derived from an EMBL/GenBank/DDBJ whole genome shotgun (WGS) entry which is preliminary data.</text>
</comment>
<dbReference type="InterPro" id="IPR011642">
    <property type="entry name" value="Gate_dom"/>
</dbReference>
<proteinExistence type="inferred from homology"/>
<feature type="transmembrane region" description="Helical" evidence="8">
    <location>
        <begin position="34"/>
        <end position="53"/>
    </location>
</feature>
<sequence>MSYLNLVSFLGIFGLCGVAWLFSENRKLIPWATLIWGLGLQLVLGFLVFRLPITRDIFDVLNSALNGIFAAAESGAEFIFGSQFVSKNFGENPPLGYIFAVRALPTVVFFAGLMALLYSLGVMQAIVNSFSRLFYRTTRLSGAEALSGVVNVVTGVEALIVVRPFLSRMTRSELCAILACCFGTASSSTLAIYVDFLQPVFSNILGHLISAAIIGIPACFVLSKILVPETQVPLTRDRLSGVMMANLSQNPLNPASPSTPEHYPLNPFSAAESSLADRTLADRDMAGGAIEPDSSPWAIAMAGALEGLRICGWIVAALVLIVGLVSLVDRFFVALGLVPGPIGELFQVVTLANLEGICFFPLTLLTGVAWDDAWESAVVIGRRLLETAIPPYQTLAELRRNDAISDRTLLIVSYALSSFAHLPAFGIFVGGLSALIPQRRRELLNLGWRALFVGTIASLMIACVAGFYDDGSPHILGTPMPPAKLAPATPTLVKPSPPPATPAPAPR</sequence>
<accession>A0ABW7C654</accession>
<feature type="transmembrane region" description="Helical" evidence="8">
    <location>
        <begin position="310"/>
        <end position="328"/>
    </location>
</feature>
<evidence type="ECO:0000259" key="9">
    <source>
        <dbReference type="Pfam" id="PF01773"/>
    </source>
</evidence>
<name>A0ABW7C654_9CYAN</name>
<dbReference type="Pfam" id="PF01773">
    <property type="entry name" value="Nucleos_tra2_N"/>
    <property type="match status" value="1"/>
</dbReference>
<dbReference type="PANTHER" id="PTHR10590">
    <property type="entry name" value="SODIUM/NUCLEOSIDE COTRANSPORTER"/>
    <property type="match status" value="1"/>
</dbReference>
<evidence type="ECO:0000313" key="13">
    <source>
        <dbReference type="Proteomes" id="UP001604335"/>
    </source>
</evidence>
<feature type="transmembrane region" description="Helical" evidence="8">
    <location>
        <begin position="448"/>
        <end position="468"/>
    </location>
</feature>
<evidence type="ECO:0000256" key="1">
    <source>
        <dbReference type="ARBA" id="ARBA00004651"/>
    </source>
</evidence>
<keyword evidence="6 8" id="KW-0472">Membrane</keyword>
<evidence type="ECO:0000256" key="5">
    <source>
        <dbReference type="ARBA" id="ARBA00022989"/>
    </source>
</evidence>
<evidence type="ECO:0000259" key="10">
    <source>
        <dbReference type="Pfam" id="PF07662"/>
    </source>
</evidence>
<evidence type="ECO:0000256" key="6">
    <source>
        <dbReference type="ARBA" id="ARBA00023136"/>
    </source>
</evidence>
<dbReference type="Proteomes" id="UP001604335">
    <property type="component" value="Unassembled WGS sequence"/>
</dbReference>
<dbReference type="InterPro" id="IPR008276">
    <property type="entry name" value="C_nuclsd_transpt"/>
</dbReference>
<evidence type="ECO:0000256" key="3">
    <source>
        <dbReference type="ARBA" id="ARBA00022475"/>
    </source>
</evidence>
<evidence type="ECO:0000256" key="2">
    <source>
        <dbReference type="ARBA" id="ARBA00009033"/>
    </source>
</evidence>
<feature type="transmembrane region" description="Helical" evidence="8">
    <location>
        <begin position="97"/>
        <end position="120"/>
    </location>
</feature>
<feature type="transmembrane region" description="Helical" evidence="8">
    <location>
        <begin position="6"/>
        <end position="22"/>
    </location>
</feature>
<gene>
    <name evidence="12" type="ORF">VPK24_03500</name>
</gene>
<keyword evidence="13" id="KW-1185">Reference proteome</keyword>
<keyword evidence="5 8" id="KW-1133">Transmembrane helix</keyword>
<evidence type="ECO:0000256" key="4">
    <source>
        <dbReference type="ARBA" id="ARBA00022692"/>
    </source>
</evidence>
<dbReference type="RefSeq" id="WP_393010767.1">
    <property type="nucleotide sequence ID" value="NZ_JAZAQF010000018.1"/>
</dbReference>
<dbReference type="EMBL" id="JAZAQF010000018">
    <property type="protein sequence ID" value="MFG3816690.1"/>
    <property type="molecule type" value="Genomic_DNA"/>
</dbReference>
<feature type="transmembrane region" description="Helical" evidence="8">
    <location>
        <begin position="411"/>
        <end position="436"/>
    </location>
</feature>
<protein>
    <submittedName>
        <fullName evidence="12">Nucleoside transporter C-terminal domain-containing protein</fullName>
    </submittedName>
</protein>
<feature type="compositionally biased region" description="Pro residues" evidence="7">
    <location>
        <begin position="495"/>
        <end position="507"/>
    </location>
</feature>
<evidence type="ECO:0000256" key="7">
    <source>
        <dbReference type="SAM" id="MobiDB-lite"/>
    </source>
</evidence>
<feature type="transmembrane region" description="Helical" evidence="8">
    <location>
        <begin position="65"/>
        <end position="85"/>
    </location>
</feature>
<comment type="similarity">
    <text evidence="2">Belongs to the concentrative nucleoside transporter (CNT) (TC 2.A.41) family.</text>
</comment>
<dbReference type="PANTHER" id="PTHR10590:SF4">
    <property type="entry name" value="SOLUTE CARRIER FAMILY 28 MEMBER 3"/>
    <property type="match status" value="1"/>
</dbReference>
<evidence type="ECO:0000313" key="12">
    <source>
        <dbReference type="EMBL" id="MFG3816690.1"/>
    </source>
</evidence>
<feature type="transmembrane region" description="Helical" evidence="8">
    <location>
        <begin position="174"/>
        <end position="194"/>
    </location>
</feature>
<keyword evidence="4 8" id="KW-0812">Transmembrane</keyword>
<evidence type="ECO:0000259" key="11">
    <source>
        <dbReference type="Pfam" id="PF07670"/>
    </source>
</evidence>
<feature type="domain" description="Concentrative nucleoside transporter C-terminal" evidence="10">
    <location>
        <begin position="207"/>
        <end position="466"/>
    </location>
</feature>
<dbReference type="InterPro" id="IPR002668">
    <property type="entry name" value="CNT_N_dom"/>
</dbReference>
<feature type="domain" description="Concentrative nucleoside transporter N-terminal" evidence="9">
    <location>
        <begin position="10"/>
        <end position="82"/>
    </location>
</feature>
<feature type="domain" description="Nucleoside transporter/FeoB GTPase Gate" evidence="11">
    <location>
        <begin position="101"/>
        <end position="197"/>
    </location>
</feature>
<reference evidence="13" key="1">
    <citation type="journal article" date="2024" name="Algal Res.">
        <title>Biochemical, toxicological and genomic investigation of a high-biomass producing Limnothrix strain isolated from Italian shallow drinking water reservoir.</title>
        <authorList>
            <person name="Simonazzi M."/>
            <person name="Shishido T.K."/>
            <person name="Delbaje E."/>
            <person name="Wahlsten M."/>
            <person name="Fewer D.P."/>
            <person name="Sivonen K."/>
            <person name="Pezzolesi L."/>
            <person name="Pistocchi R."/>
        </authorList>
    </citation>
    <scope>NUCLEOTIDE SEQUENCE [LARGE SCALE GENOMIC DNA]</scope>
    <source>
        <strain evidence="13">LRLZ20PSL1</strain>
    </source>
</reference>
<keyword evidence="3" id="KW-1003">Cell membrane</keyword>
<organism evidence="12 13">
    <name type="scientific">Limnothrix redekei LRLZ20PSL1</name>
    <dbReference type="NCBI Taxonomy" id="3112953"/>
    <lineage>
        <taxon>Bacteria</taxon>
        <taxon>Bacillati</taxon>
        <taxon>Cyanobacteriota</taxon>
        <taxon>Cyanophyceae</taxon>
        <taxon>Pseudanabaenales</taxon>
        <taxon>Pseudanabaenaceae</taxon>
        <taxon>Limnothrix</taxon>
    </lineage>
</organism>
<dbReference type="Pfam" id="PF07670">
    <property type="entry name" value="Gate"/>
    <property type="match status" value="1"/>
</dbReference>
<dbReference type="Pfam" id="PF07662">
    <property type="entry name" value="Nucleos_tra2_C"/>
    <property type="match status" value="1"/>
</dbReference>
<evidence type="ECO:0000256" key="8">
    <source>
        <dbReference type="SAM" id="Phobius"/>
    </source>
</evidence>
<dbReference type="InterPro" id="IPR011657">
    <property type="entry name" value="CNT_C_dom"/>
</dbReference>
<feature type="transmembrane region" description="Helical" evidence="8">
    <location>
        <begin position="200"/>
        <end position="222"/>
    </location>
</feature>